<organism evidence="2 3">
    <name type="scientific">Maribacter vaceletii</name>
    <dbReference type="NCBI Taxonomy" id="1206816"/>
    <lineage>
        <taxon>Bacteria</taxon>
        <taxon>Pseudomonadati</taxon>
        <taxon>Bacteroidota</taxon>
        <taxon>Flavobacteriia</taxon>
        <taxon>Flavobacteriales</taxon>
        <taxon>Flavobacteriaceae</taxon>
        <taxon>Maribacter</taxon>
    </lineage>
</organism>
<dbReference type="Gene3D" id="2.60.40.740">
    <property type="match status" value="1"/>
</dbReference>
<dbReference type="Pfam" id="PF13573">
    <property type="entry name" value="SprB"/>
    <property type="match status" value="5"/>
</dbReference>
<dbReference type="OrthoDB" id="607469at2"/>
<proteinExistence type="predicted"/>
<sequence length="2819" mass="302348">MNIFKNVLGHKKTLTLLILILVASSLFGYVLPTVFNPKNDNLSTNENFEIYSGTHPLTGVSDNVVFCSDDNSELHELYLCGADAERTLTINAPNISQIIWSKLQSTSCAISKTDCPNTSTSCTWNQVSTNTQYNVSESGEFRIFVRYTDNTSERFYFNIYANGLAPSSIVSNIDCANPGKITITNVPSSYEYSINNGATWQDSNVFTITSVSTYDVKIRNKNNADGCLFSLDNIAVNNNSFNATPTILPITCNTAKGGIKIDLTDASSNYIYEISQGGSLINSSGPITSNTYTFTDLNAGSYDITVKLSNMSSCSWNATSVLPSFEQIQPNPIVTKNIDCTDGIITLAPTGGTAPYEYSVDNGAFLPFTSGNKTDIAIPTAGSFIIKVRDTSGCEVTANSVSVINEPEITYTVTPKDITCNGADDGSVTVAITNSQGYSTSYSIDGTTFQTSNVFSNLASGSYTVTIKKEKAGGSCNVTANAVTVNPSTAFTASATVTQQINCTNGSATIEALVTAGGTSPFEYSTNGVDFQPSATITGLGAGTYTITVKDANGCTTTVDQTINGGSNPTNLTFLTSDIDCTTGATDIQISVENGTGPYTYQITSPSNITSPGDTFTALAPGTYTFEVDDNGCKIVRNYTVSEPIKFTANTTVKKQVTCFAAGTADGEIEVDITNFNTSFDVVVENSSGVDTGLGITGATTSPIIISGLQADTYTIKIKDASGPCEYIETQIIEAPTSALNLDSFSVSHMNCGSPGSVTIEASGGWGNYNYAVLQPNNTTTTAQSNKTITGLTQVGTYTIILKDINGCVVDTQTFDLEDKGGPVSEVDISTGSPTHYCYDNVNRGVLKIDVSGGEAPYFYTQNNGTPMPITGGTFTLSNLTPEDYIIKVIGGNGCETVVADTKISGQLFALAQITKPLGCGATPDAIINVTPEEGYPPYTYTVNGDPTPVTMPYNASAEGLYTFTVTDTKGCSFTTEAVDIKSSPPLDSSNNVSPTTCGKDGTGSVRLMANGGTPPYQYAFSDTPFSGTNPPVYGDQAIFPNLDATNYYFAIKDDLGCTKEDIEVLVHSEDPIIAEYEKTDVQCDPAKGGNVWGNMKVKNITNATGLVNISLIRVHDKTKYEAGDETRTWVYRRYEDIDLSTNSNYLNASKPTLYGNNPGFDIRLYWANHFVVRVEDEKGCLWESPVETVTAPTFPNGTVVGKEDPPICANGATFDFKINDDPTLVGPFEARIWPYDMIDSDGDGIEDDITNDWRPFDDIENPAYNAADPNNERDYKFTNSALYGKLLFGVNYSIIIRDKATGCIRWRSLGMVNPPSPGISVDAVPQSETCTNAKDGKLQLTINGAAAGPITYKIYNASNPKHASYQYGNFYGNGHVVTSDGVNPITFIVPEDLRVAWYVVEVEDVNGCSVGERFLIYRPKTKLQIKEEQVVQPTCNIGGQVAISAIGGWDNEKYFNIRNKLYQNWHEYEYALVLDSQTPTDADFGPNPLWTNVVPTAYDGVNNIYRAYVRDGGGCVKALADPITFTQDPEPIIDTIDVTDRCAPLSGSETYNVVATLTQPGTNPTNTDPVYIWDGEVTTTATKTLGPGNHTLVVRDENGCSDIQNIHIYPQLVAKSKITKTVDCDISGLDNGEMLASAYGGSGNFEYTIFPIPASYAPGEETNTTGIFTRLEPNVNYVYTVNDLDNTCGTQDSPALELIMPVDPQFEVDTTVPVTCFGSLDGKIIIKQIDGVDNLDVSYEYSIDSGTTYQTSNLFEGLAAGSYDVDIRSSKNCVQNLTGITVGGPTAPVTLTMPTVSSFACTTDNKLGMATIDATVSGGIAPYKYSYNSNSFSSIAGTAISFEVPYKSTSQNVILDVIDANGCKIDPITTVTVSAATKISATITTTTTTAMNCVVDGVYEINIPPSFTNFSIVEQPSASPYVTISGTTVTIERGQPNTYSFLVTDNDTGCFTNVQVNIAPFNTIEISASKVDDITCHGESNGELSFEVSGFGSGFSYDIYNVSNTSTPIYSVANSTATTPISYNLLPAGTFVVRATDNDTGCHVKSEFISIQSPAEPLDFTYATTHELTCSPGSDAQITATPQGGWGTYEFELVNADSGTTLQPFDVNNVFSDLSSGINYELTIRDANGCSNVTKTITIDPIDPIIVDPANPASITTTNPSCTKINDGEITIIATREFGNGHTNFQYILTNVTTGVSGLPQTSSTFSNLFEGDYTVTVQDGSGCDTTTGIINIIDPVEIQIDGTVTIEPGCISQGQITVSAVGGSGSYEYKIIAPTTAITAWDTKQAYTLPPGTYEFLARDSDPTKHCVSPISVIRTINKVEPLDITVNSDNTIINCNGEMDAVLVAEATDGLGGYQYQLEVNGTLQGAPQDSGIFENLGQGVYRIVATSGADCEKYSEEITINQPPLLTANLGNSTNVMCFGEDNGTIEITASGGNGPYQYIISSNPKKAVNNNTFDRLPGGTYSVIVQDANGCQVTVNNITIEAPNSALLANVTRVEDEVCSSDDNGLIEVEITGGTAPYKYNLTSPTDSFTTISGSTLTLDNLDGGFYEIYLEDANDCDFVLVQEVKVGSNLSATVETSNECSNGQPIYGASILFDDENLDTSEIVFDLDDANPNNPDVANAQAEAIFTDISSGNHTISIVHLGTGCIEVKNFSIEAQQQLVLTSKPAGINEIIVEATGGDGIYTYYFDDEVSSDGTMYINHTDVYTAKVIDSKSCEASLEIPLEFIDIEIPNFFTPDGDGFNDTWVIKNVEGFPNLWGAIYDRYGRQVKYFVKQGNWDGSYDNVDLPSGDYWYVIKLNGENDDREFVGHVTIYR</sequence>
<feature type="compositionally biased region" description="Polar residues" evidence="1">
    <location>
        <begin position="986"/>
        <end position="997"/>
    </location>
</feature>
<feature type="region of interest" description="Disordered" evidence="1">
    <location>
        <begin position="984"/>
        <end position="1003"/>
    </location>
</feature>
<dbReference type="InterPro" id="IPR026341">
    <property type="entry name" value="T9SS_type_B"/>
</dbReference>
<dbReference type="Pfam" id="PF13585">
    <property type="entry name" value="CHU_C"/>
    <property type="match status" value="1"/>
</dbReference>
<evidence type="ECO:0000313" key="3">
    <source>
        <dbReference type="Proteomes" id="UP000269412"/>
    </source>
</evidence>
<dbReference type="EMBL" id="RBIQ01000007">
    <property type="protein sequence ID" value="RKR15031.1"/>
    <property type="molecule type" value="Genomic_DNA"/>
</dbReference>
<comment type="caution">
    <text evidence="2">The sequence shown here is derived from an EMBL/GenBank/DDBJ whole genome shotgun (WGS) entry which is preliminary data.</text>
</comment>
<dbReference type="NCBIfam" id="TIGR04131">
    <property type="entry name" value="Bac_Flav_CTERM"/>
    <property type="match status" value="1"/>
</dbReference>
<keyword evidence="3" id="KW-1185">Reference proteome</keyword>
<evidence type="ECO:0000256" key="1">
    <source>
        <dbReference type="SAM" id="MobiDB-lite"/>
    </source>
</evidence>
<protein>
    <submittedName>
        <fullName evidence="2">Gliding motility-associated-like protein</fullName>
    </submittedName>
</protein>
<reference evidence="2 3" key="1">
    <citation type="submission" date="2018-10" db="EMBL/GenBank/DDBJ databases">
        <title>Genomic Encyclopedia of Archaeal and Bacterial Type Strains, Phase II (KMG-II): from individual species to whole genera.</title>
        <authorList>
            <person name="Goeker M."/>
        </authorList>
    </citation>
    <scope>NUCLEOTIDE SEQUENCE [LARGE SCALE GENOMIC DNA]</scope>
    <source>
        <strain evidence="2 3">DSM 25230</strain>
    </source>
</reference>
<accession>A0A495EEF0</accession>
<dbReference type="InterPro" id="IPR025667">
    <property type="entry name" value="SprB_repeat"/>
</dbReference>
<dbReference type="Proteomes" id="UP000269412">
    <property type="component" value="Unassembled WGS sequence"/>
</dbReference>
<gene>
    <name evidence="2" type="ORF">CLV91_1113</name>
</gene>
<name>A0A495EEF0_9FLAO</name>
<evidence type="ECO:0000313" key="2">
    <source>
        <dbReference type="EMBL" id="RKR15031.1"/>
    </source>
</evidence>
<dbReference type="RefSeq" id="WP_121064755.1">
    <property type="nucleotide sequence ID" value="NZ_RBIQ01000007.1"/>
</dbReference>